<evidence type="ECO:0000313" key="3">
    <source>
        <dbReference type="Proteomes" id="UP001418444"/>
    </source>
</evidence>
<dbReference type="SUPFAM" id="SSF63380">
    <property type="entry name" value="Riboflavin synthase domain-like"/>
    <property type="match status" value="1"/>
</dbReference>
<dbReference type="RefSeq" id="WP_344785362.1">
    <property type="nucleotide sequence ID" value="NZ_BAAAZW010000009.1"/>
</dbReference>
<dbReference type="PANTHER" id="PTHR30157:SF0">
    <property type="entry name" value="NADPH-DEPENDENT FERRIC-CHELATE REDUCTASE"/>
    <property type="match status" value="1"/>
</dbReference>
<dbReference type="InterPro" id="IPR007037">
    <property type="entry name" value="SIP_rossman_dom"/>
</dbReference>
<sequence length="275" mass="29591">MTDRPLHRNAALASDDHNSGLQLHAGTVTAIEEVSEHLCRITLTAPQVAVDPTWSVPNVAVRLQIGGDGDPLNRVYTIRSCSVEDATVDIDVVRHGHASPMMRWLGALETGHTVDFVGPRPNFVIPSAQGRPAALFADDSALPALYAILQQPPTGLHGVAWVATDDHVAFADLPDLPGLQLRRIAAGHGFSAALAGLDAADGMVVWAAGERDDMREIRRHFRTACGLPKDDVAVFGYWKRGTSTTAIDEVRLRAYRKLLAEGGSLSDMDDLALEI</sequence>
<dbReference type="PROSITE" id="PS51384">
    <property type="entry name" value="FAD_FR"/>
    <property type="match status" value="1"/>
</dbReference>
<dbReference type="InterPro" id="IPR039261">
    <property type="entry name" value="FNR_nucleotide-bd"/>
</dbReference>
<reference evidence="3" key="1">
    <citation type="journal article" date="2019" name="Int. J. Syst. Evol. Microbiol.">
        <title>The Global Catalogue of Microorganisms (GCM) 10K type strain sequencing project: providing services to taxonomists for standard genome sequencing and annotation.</title>
        <authorList>
            <consortium name="The Broad Institute Genomics Platform"/>
            <consortium name="The Broad Institute Genome Sequencing Center for Infectious Disease"/>
            <person name="Wu L."/>
            <person name="Ma J."/>
        </authorList>
    </citation>
    <scope>NUCLEOTIDE SEQUENCE [LARGE SCALE GENOMIC DNA]</scope>
    <source>
        <strain evidence="3">JCM 16923</strain>
    </source>
</reference>
<comment type="caution">
    <text evidence="2">The sequence shown here is derived from an EMBL/GenBank/DDBJ whole genome shotgun (WGS) entry which is preliminary data.</text>
</comment>
<dbReference type="Pfam" id="PF08021">
    <property type="entry name" value="FAD_binding_9"/>
    <property type="match status" value="1"/>
</dbReference>
<gene>
    <name evidence="2" type="ORF">GCM10022231_30870</name>
</gene>
<accession>A0ABP7PLK0</accession>
<dbReference type="InterPro" id="IPR017927">
    <property type="entry name" value="FAD-bd_FR_type"/>
</dbReference>
<protein>
    <submittedName>
        <fullName evidence="2">Siderophore-interacting protein</fullName>
    </submittedName>
</protein>
<evidence type="ECO:0000313" key="2">
    <source>
        <dbReference type="EMBL" id="GAA3967682.1"/>
    </source>
</evidence>
<dbReference type="EMBL" id="BAAAZW010000009">
    <property type="protein sequence ID" value="GAA3967682.1"/>
    <property type="molecule type" value="Genomic_DNA"/>
</dbReference>
<dbReference type="CDD" id="cd06193">
    <property type="entry name" value="siderophore_interacting"/>
    <property type="match status" value="1"/>
</dbReference>
<evidence type="ECO:0000259" key="1">
    <source>
        <dbReference type="PROSITE" id="PS51384"/>
    </source>
</evidence>
<name>A0ABP7PLK0_9ACTN</name>
<dbReference type="Gene3D" id="3.40.50.80">
    <property type="entry name" value="Nucleotide-binding domain of ferredoxin-NADP reductase (FNR) module"/>
    <property type="match status" value="1"/>
</dbReference>
<dbReference type="Pfam" id="PF04954">
    <property type="entry name" value="SIP"/>
    <property type="match status" value="1"/>
</dbReference>
<dbReference type="PANTHER" id="PTHR30157">
    <property type="entry name" value="FERRIC REDUCTASE, NADPH-DEPENDENT"/>
    <property type="match status" value="1"/>
</dbReference>
<organism evidence="2 3">
    <name type="scientific">Gordonia caeni</name>
    <dbReference type="NCBI Taxonomy" id="1007097"/>
    <lineage>
        <taxon>Bacteria</taxon>
        <taxon>Bacillati</taxon>
        <taxon>Actinomycetota</taxon>
        <taxon>Actinomycetes</taxon>
        <taxon>Mycobacteriales</taxon>
        <taxon>Gordoniaceae</taxon>
        <taxon>Gordonia</taxon>
    </lineage>
</organism>
<keyword evidence="3" id="KW-1185">Reference proteome</keyword>
<dbReference type="InterPro" id="IPR039374">
    <property type="entry name" value="SIP_fam"/>
</dbReference>
<dbReference type="Proteomes" id="UP001418444">
    <property type="component" value="Unassembled WGS sequence"/>
</dbReference>
<dbReference type="Gene3D" id="2.40.30.10">
    <property type="entry name" value="Translation factors"/>
    <property type="match status" value="1"/>
</dbReference>
<dbReference type="InterPro" id="IPR013113">
    <property type="entry name" value="SIP_FAD-bd"/>
</dbReference>
<feature type="domain" description="FAD-binding FR-type" evidence="1">
    <location>
        <begin position="21"/>
        <end position="126"/>
    </location>
</feature>
<dbReference type="InterPro" id="IPR017938">
    <property type="entry name" value="Riboflavin_synthase-like_b-brl"/>
</dbReference>
<proteinExistence type="predicted"/>